<comment type="cofactor">
    <cofactor evidence="8">
        <name>(6R)-5,10-methylene-5,6,7,8-tetrahydrofolate</name>
        <dbReference type="ChEBI" id="CHEBI:15636"/>
    </cofactor>
    <text evidence="8">Binds 1 5,10-methenyltetrahydrofolate (MTHF) per subunit.</text>
</comment>
<reference evidence="10 11" key="1">
    <citation type="submission" date="2019-02" db="EMBL/GenBank/DDBJ databases">
        <title>Deep-cultivation of Planctomycetes and their phenomic and genomic characterization uncovers novel biology.</title>
        <authorList>
            <person name="Wiegand S."/>
            <person name="Jogler M."/>
            <person name="Boedeker C."/>
            <person name="Pinto D."/>
            <person name="Vollmers J."/>
            <person name="Rivas-Marin E."/>
            <person name="Kohn T."/>
            <person name="Peeters S.H."/>
            <person name="Heuer A."/>
            <person name="Rast P."/>
            <person name="Oberbeckmann S."/>
            <person name="Bunk B."/>
            <person name="Jeske O."/>
            <person name="Meyerdierks A."/>
            <person name="Storesund J.E."/>
            <person name="Kallscheuer N."/>
            <person name="Luecker S."/>
            <person name="Lage O.M."/>
            <person name="Pohl T."/>
            <person name="Merkel B.J."/>
            <person name="Hornburger P."/>
            <person name="Mueller R.-W."/>
            <person name="Bruemmer F."/>
            <person name="Labrenz M."/>
            <person name="Spormann A.M."/>
            <person name="Op den Camp H."/>
            <person name="Overmann J."/>
            <person name="Amann R."/>
            <person name="Jetten M.S.M."/>
            <person name="Mascher T."/>
            <person name="Medema M.H."/>
            <person name="Devos D.P."/>
            <person name="Kaster A.-K."/>
            <person name="Ovreas L."/>
            <person name="Rohde M."/>
            <person name="Galperin M.Y."/>
            <person name="Jogler C."/>
        </authorList>
    </citation>
    <scope>NUCLEOTIDE SEQUENCE [LARGE SCALE GENOMIC DNA]</scope>
    <source>
        <strain evidence="10 11">Poly30</strain>
    </source>
</reference>
<dbReference type="PANTHER" id="PTHR11455:SF22">
    <property type="entry name" value="CRYPTOCHROME DASH"/>
    <property type="match status" value="1"/>
</dbReference>
<feature type="site" description="Electron transfer via tryptophanyl radical" evidence="7">
    <location>
        <position position="323"/>
    </location>
</feature>
<dbReference type="InterPro" id="IPR036155">
    <property type="entry name" value="Crypto/Photolyase_N_sf"/>
</dbReference>
<dbReference type="GO" id="GO:0000719">
    <property type="term" value="P:photoreactive repair"/>
    <property type="evidence" value="ECO:0007669"/>
    <property type="project" value="TreeGrafter"/>
</dbReference>
<dbReference type="Gene3D" id="3.40.50.620">
    <property type="entry name" value="HUPs"/>
    <property type="match status" value="1"/>
</dbReference>
<dbReference type="InterPro" id="IPR014729">
    <property type="entry name" value="Rossmann-like_a/b/a_fold"/>
</dbReference>
<keyword evidence="11" id="KW-1185">Reference proteome</keyword>
<dbReference type="NCBIfam" id="TIGR02765">
    <property type="entry name" value="crypto_DASH"/>
    <property type="match status" value="1"/>
</dbReference>
<dbReference type="InterPro" id="IPR036134">
    <property type="entry name" value="Crypto/Photolyase_FAD-like_sf"/>
</dbReference>
<evidence type="ECO:0000256" key="1">
    <source>
        <dbReference type="ARBA" id="ARBA00005862"/>
    </source>
</evidence>
<name>A0A518ELL0_9BACT</name>
<dbReference type="RefSeq" id="WP_145194397.1">
    <property type="nucleotide sequence ID" value="NZ_CP036434.1"/>
</dbReference>
<dbReference type="InterPro" id="IPR014133">
    <property type="entry name" value="Cry_DASH"/>
</dbReference>
<dbReference type="GO" id="GO:0003677">
    <property type="term" value="F:DNA binding"/>
    <property type="evidence" value="ECO:0007669"/>
    <property type="project" value="TreeGrafter"/>
</dbReference>
<dbReference type="Gene3D" id="1.10.579.10">
    <property type="entry name" value="DNA Cyclobutane Dipyrimidine Photolyase, subunit A, domain 3"/>
    <property type="match status" value="1"/>
</dbReference>
<dbReference type="SUPFAM" id="SSF48173">
    <property type="entry name" value="Cryptochrome/photolyase FAD-binding domain"/>
    <property type="match status" value="1"/>
</dbReference>
<feature type="binding site" evidence="6">
    <location>
        <begin position="252"/>
        <end position="256"/>
    </location>
    <ligand>
        <name>FAD</name>
        <dbReference type="ChEBI" id="CHEBI:57692"/>
    </ligand>
</feature>
<feature type="binding site" evidence="6">
    <location>
        <position position="239"/>
    </location>
    <ligand>
        <name>FAD</name>
        <dbReference type="ChEBI" id="CHEBI:57692"/>
    </ligand>
</feature>
<dbReference type="GO" id="GO:0003904">
    <property type="term" value="F:deoxyribodipyrimidine photo-lyase activity"/>
    <property type="evidence" value="ECO:0007669"/>
    <property type="project" value="TreeGrafter"/>
</dbReference>
<organism evidence="10 11">
    <name type="scientific">Saltatorellus ferox</name>
    <dbReference type="NCBI Taxonomy" id="2528018"/>
    <lineage>
        <taxon>Bacteria</taxon>
        <taxon>Pseudomonadati</taxon>
        <taxon>Planctomycetota</taxon>
        <taxon>Planctomycetia</taxon>
        <taxon>Planctomycetia incertae sedis</taxon>
        <taxon>Saltatorellus</taxon>
    </lineage>
</organism>
<keyword evidence="4 6" id="KW-0274">FAD</keyword>
<feature type="binding site" evidence="6">
    <location>
        <begin position="292"/>
        <end position="299"/>
    </location>
    <ligand>
        <name>FAD</name>
        <dbReference type="ChEBI" id="CHEBI:57692"/>
    </ligand>
</feature>
<feature type="domain" description="Photolyase/cryptochrome alpha/beta" evidence="9">
    <location>
        <begin position="7"/>
        <end position="146"/>
    </location>
</feature>
<dbReference type="Pfam" id="PF00875">
    <property type="entry name" value="DNA_photolyase"/>
    <property type="match status" value="1"/>
</dbReference>
<dbReference type="AlphaFoldDB" id="A0A518ELL0"/>
<dbReference type="InterPro" id="IPR006050">
    <property type="entry name" value="DNA_photolyase_N"/>
</dbReference>
<evidence type="ECO:0000256" key="7">
    <source>
        <dbReference type="PIRSR" id="PIRSR602081-2"/>
    </source>
</evidence>
<dbReference type="Proteomes" id="UP000320390">
    <property type="component" value="Chromosome"/>
</dbReference>
<evidence type="ECO:0000256" key="2">
    <source>
        <dbReference type="ARBA" id="ARBA00017881"/>
    </source>
</evidence>
<dbReference type="InterPro" id="IPR002081">
    <property type="entry name" value="Cryptochrome/DNA_photolyase_1"/>
</dbReference>
<gene>
    <name evidence="10" type="primary">cry_2</name>
    <name evidence="10" type="ORF">Poly30_04630</name>
</gene>
<dbReference type="PANTHER" id="PTHR11455">
    <property type="entry name" value="CRYPTOCHROME"/>
    <property type="match status" value="1"/>
</dbReference>
<dbReference type="PROSITE" id="PS51645">
    <property type="entry name" value="PHR_CRY_ALPHA_BETA"/>
    <property type="match status" value="1"/>
</dbReference>
<dbReference type="PRINTS" id="PR00147">
    <property type="entry name" value="DNAPHOTLYASE"/>
</dbReference>
<evidence type="ECO:0000256" key="3">
    <source>
        <dbReference type="ARBA" id="ARBA00022630"/>
    </source>
</evidence>
<dbReference type="InterPro" id="IPR005101">
    <property type="entry name" value="Cryptochr/Photolyase_FAD-bd"/>
</dbReference>
<keyword evidence="3 6" id="KW-0285">Flavoprotein</keyword>
<evidence type="ECO:0000256" key="4">
    <source>
        <dbReference type="ARBA" id="ARBA00022827"/>
    </source>
</evidence>
<feature type="site" description="Electron transfer via tryptophanyl radical" evidence="7">
    <location>
        <position position="399"/>
    </location>
</feature>
<evidence type="ECO:0000256" key="5">
    <source>
        <dbReference type="ARBA" id="ARBA00022991"/>
    </source>
</evidence>
<dbReference type="SUPFAM" id="SSF52425">
    <property type="entry name" value="Cryptochrome/photolyase, N-terminal domain"/>
    <property type="match status" value="1"/>
</dbReference>
<dbReference type="Pfam" id="PF03441">
    <property type="entry name" value="FAD_binding_7"/>
    <property type="match status" value="1"/>
</dbReference>
<sequence>MKEKGSGPIAVWYRQDLRVADHPALTAAAEEARRLGTGLLGVYCFEDREFERAPLQGWPRTGAFRARFLLESVEELRATLRQLGSDLIVRRGSPARVLEQLALETGLQRIDFHRLMGTEERQVEDELRRALESAGVHVVSHHDRTLHAEYPFEQEKLPEVFTAFRKRVEKYATIAAPLDAPSALPGPPAVDPGEIPSLTDLGLEEPTDDPRAILRYRGGEAAGHERLRTYLASGKLSTYKETRNGLVERNDSAKLSPWLSLGCLSCRTVQAAVVDYEAAEGANESTYWMTFELLWRDYFQLIVRKHGAAVFQPGGLQRFPVEWKHNGDLFEAWRLGRTGYPFVDASMRELLATGFMSNRGRQNVGSFLTKNLGLDWRLGAEWFESQLIDHDVASNYGNWNYVAGVGNDARGFRYFHIPKQARQYDPQGDHARLWVPEVASLRHDEIHTPWELSAARLAEAGIVLGRDYPEPIVDLETSQREQRAGWERAAARISTRGPS</sequence>
<dbReference type="GO" id="GO:0071949">
    <property type="term" value="F:FAD binding"/>
    <property type="evidence" value="ECO:0007669"/>
    <property type="project" value="TreeGrafter"/>
</dbReference>
<evidence type="ECO:0000259" key="9">
    <source>
        <dbReference type="PROSITE" id="PS51645"/>
    </source>
</evidence>
<comment type="cofactor">
    <cofactor evidence="6 8">
        <name>FAD</name>
        <dbReference type="ChEBI" id="CHEBI:57692"/>
    </cofactor>
    <text evidence="6 8">Binds 1 FAD per subunit.</text>
</comment>
<keyword evidence="5 8" id="KW-0157">Chromophore</keyword>
<evidence type="ECO:0000313" key="10">
    <source>
        <dbReference type="EMBL" id="QDV04968.1"/>
    </source>
</evidence>
<evidence type="ECO:0000313" key="11">
    <source>
        <dbReference type="Proteomes" id="UP000320390"/>
    </source>
</evidence>
<accession>A0A518ELL0</accession>
<feature type="site" description="Electron transfer via tryptophanyl radical" evidence="7">
    <location>
        <position position="376"/>
    </location>
</feature>
<feature type="binding site" evidence="6">
    <location>
        <begin position="389"/>
        <end position="391"/>
    </location>
    <ligand>
        <name>FAD</name>
        <dbReference type="ChEBI" id="CHEBI:57692"/>
    </ligand>
</feature>
<proteinExistence type="inferred from homology"/>
<evidence type="ECO:0000256" key="6">
    <source>
        <dbReference type="PIRSR" id="PIRSR602081-1"/>
    </source>
</evidence>
<dbReference type="OrthoDB" id="9772484at2"/>
<comment type="function">
    <text evidence="8">May have a photoreceptor function.</text>
</comment>
<protein>
    <recommendedName>
        <fullName evidence="2 8">Cryptochrome DASH</fullName>
    </recommendedName>
</protein>
<evidence type="ECO:0000256" key="8">
    <source>
        <dbReference type="RuleBase" id="RU367151"/>
    </source>
</evidence>
<dbReference type="EMBL" id="CP036434">
    <property type="protein sequence ID" value="QDV04968.1"/>
    <property type="molecule type" value="Genomic_DNA"/>
</dbReference>
<comment type="similarity">
    <text evidence="1 8">Belongs to the DNA photolyase class-1 family.</text>
</comment>
<dbReference type="Gene3D" id="1.25.40.80">
    <property type="match status" value="1"/>
</dbReference>